<evidence type="ECO:0000256" key="1">
    <source>
        <dbReference type="SAM" id="Phobius"/>
    </source>
</evidence>
<dbReference type="OrthoDB" id="49218at2"/>
<dbReference type="RefSeq" id="WP_073071991.1">
    <property type="nucleotide sequence ID" value="NZ_FQXN01000002.1"/>
</dbReference>
<proteinExistence type="predicted"/>
<reference evidence="3" key="1">
    <citation type="submission" date="2016-11" db="EMBL/GenBank/DDBJ databases">
        <authorList>
            <person name="Varghese N."/>
            <person name="Submissions S."/>
        </authorList>
    </citation>
    <scope>NUCLEOTIDE SEQUENCE [LARGE SCALE GENOMIC DNA]</scope>
    <source>
        <strain evidence="3">DSM 15807</strain>
    </source>
</reference>
<name>A0A1M5RRT8_9BACT</name>
<dbReference type="Proteomes" id="UP000242592">
    <property type="component" value="Unassembled WGS sequence"/>
</dbReference>
<gene>
    <name evidence="2" type="ORF">SAMN02745199_0584</name>
</gene>
<evidence type="ECO:0000313" key="3">
    <source>
        <dbReference type="Proteomes" id="UP000242592"/>
    </source>
</evidence>
<keyword evidence="1" id="KW-0472">Membrane</keyword>
<keyword evidence="3" id="KW-1185">Reference proteome</keyword>
<feature type="transmembrane region" description="Helical" evidence="1">
    <location>
        <begin position="6"/>
        <end position="32"/>
    </location>
</feature>
<protein>
    <recommendedName>
        <fullName evidence="4">Prepilin-type N-terminal cleavage/methylation domain-containing protein</fullName>
    </recommendedName>
</protein>
<sequence length="129" mass="14488">MKKGSFIVETLVALLIIAMAVGIAIVSTGNLLKKSLENRHLIELSNILLNETETLTFMDVSLIPTGTSKITYNDREYTIEITKEIENLEDMIYMVSNNQNIIFSDIVVVKVRVTAPDGKYIETRVVPQQ</sequence>
<accession>A0A1M5RRT8</accession>
<evidence type="ECO:0008006" key="4">
    <source>
        <dbReference type="Google" id="ProtNLM"/>
    </source>
</evidence>
<organism evidence="2 3">
    <name type="scientific">Thermosipho atlanticus DSM 15807</name>
    <dbReference type="NCBI Taxonomy" id="1123380"/>
    <lineage>
        <taxon>Bacteria</taxon>
        <taxon>Thermotogati</taxon>
        <taxon>Thermotogota</taxon>
        <taxon>Thermotogae</taxon>
        <taxon>Thermotogales</taxon>
        <taxon>Fervidobacteriaceae</taxon>
        <taxon>Thermosipho</taxon>
    </lineage>
</organism>
<dbReference type="STRING" id="1123380.SAMN02745199_0584"/>
<keyword evidence="1" id="KW-1133">Transmembrane helix</keyword>
<evidence type="ECO:0000313" key="2">
    <source>
        <dbReference type="EMBL" id="SHH28987.1"/>
    </source>
</evidence>
<dbReference type="AlphaFoldDB" id="A0A1M5RRT8"/>
<keyword evidence="1" id="KW-0812">Transmembrane</keyword>
<dbReference type="EMBL" id="FQXN01000002">
    <property type="protein sequence ID" value="SHH28987.1"/>
    <property type="molecule type" value="Genomic_DNA"/>
</dbReference>